<evidence type="ECO:0000259" key="2">
    <source>
        <dbReference type="Pfam" id="PF14033"/>
    </source>
</evidence>
<dbReference type="Proteomes" id="UP000724874">
    <property type="component" value="Unassembled WGS sequence"/>
</dbReference>
<reference evidence="4" key="1">
    <citation type="submission" date="2020-11" db="EMBL/GenBank/DDBJ databases">
        <authorList>
            <consortium name="DOE Joint Genome Institute"/>
            <person name="Ahrendt S."/>
            <person name="Riley R."/>
            <person name="Andreopoulos W."/>
            <person name="LaButti K."/>
            <person name="Pangilinan J."/>
            <person name="Ruiz-duenas F.J."/>
            <person name="Barrasa J.M."/>
            <person name="Sanchez-Garcia M."/>
            <person name="Camarero S."/>
            <person name="Miyauchi S."/>
            <person name="Serrano A."/>
            <person name="Linde D."/>
            <person name="Babiker R."/>
            <person name="Drula E."/>
            <person name="Ayuso-Fernandez I."/>
            <person name="Pacheco R."/>
            <person name="Padilla G."/>
            <person name="Ferreira P."/>
            <person name="Barriuso J."/>
            <person name="Kellner H."/>
            <person name="Castanera R."/>
            <person name="Alfaro M."/>
            <person name="Ramirez L."/>
            <person name="Pisabarro A.G."/>
            <person name="Kuo A."/>
            <person name="Tritt A."/>
            <person name="Lipzen A."/>
            <person name="He G."/>
            <person name="Yan M."/>
            <person name="Ng V."/>
            <person name="Cullen D."/>
            <person name="Martin F."/>
            <person name="Rosso M.-N."/>
            <person name="Henrissat B."/>
            <person name="Hibbett D."/>
            <person name="Martinez A.T."/>
            <person name="Grigoriev I.V."/>
        </authorList>
    </citation>
    <scope>NUCLEOTIDE SEQUENCE</scope>
    <source>
        <strain evidence="4">AH 44721</strain>
    </source>
</reference>
<proteinExistence type="predicted"/>
<evidence type="ECO:0000259" key="3">
    <source>
        <dbReference type="Pfam" id="PF21666"/>
    </source>
</evidence>
<dbReference type="Pfam" id="PF21666">
    <property type="entry name" value="DUF4246_N"/>
    <property type="match status" value="1"/>
</dbReference>
<sequence>MHKSIRVLSNLAQSKTLLPGFGRPLTYEPNEQDPDYVGRPFPSVLRSSDWRHLLPLTTLRELTMLRVMNAITDKVDWRIKIKKKRFAMRWKQEILNSGLDVTEKMANWCMEELVHKARMVPNLPAIPPPVFVYNGDVFKWDKFSGSAKLKADLQKAVRKFEEKIPENMKDWHPNSGGKVWDLVHPSLFPLVYGRTRILANGEMTDLKDCIPRCGQGEIIPVPQTVDPGGSSESAAPSMYAYSAKFQWLPCEVDITGRDPKITSYINNLHPHTELPLYSLIEKVIKASISLWEKSLAPYKSPKFKYQQRIKYNISSFDPPEPRGRNAFNYIDKKLSWEELPRHVVLPEPSSKFKLIKRPPPFSLKAGYRKKGLQVIVKLANIQLTPDKPDYNGGTWHVEGQMNEHIVATSLYYYDCHNVTPSALYFRQLVDDDTVNIRYPQDVHDWLPAVFGVRQNGPGLQEVGGVETREGRLLSFPNILQHRVGPFKLRDPTRPGHRKVLALFLVDPNIKIISTAHVPCQRQDWWQEWKEAPPKWIKQLDTHVEELSQSHTLEQANFPISLKEAEELRLELMDERKEFVLRENDALETDNVISLCEH</sequence>
<feature type="domain" description="DUF4246" evidence="3">
    <location>
        <begin position="18"/>
        <end position="93"/>
    </location>
</feature>
<dbReference type="InterPro" id="IPR049192">
    <property type="entry name" value="DUF4246_C"/>
</dbReference>
<organism evidence="4 5">
    <name type="scientific">Gymnopilus junonius</name>
    <name type="common">Spectacular rustgill mushroom</name>
    <name type="synonym">Gymnopilus spectabilis subsp. junonius</name>
    <dbReference type="NCBI Taxonomy" id="109634"/>
    <lineage>
        <taxon>Eukaryota</taxon>
        <taxon>Fungi</taxon>
        <taxon>Dikarya</taxon>
        <taxon>Basidiomycota</taxon>
        <taxon>Agaricomycotina</taxon>
        <taxon>Agaricomycetes</taxon>
        <taxon>Agaricomycetidae</taxon>
        <taxon>Agaricales</taxon>
        <taxon>Agaricineae</taxon>
        <taxon>Hymenogastraceae</taxon>
        <taxon>Gymnopilus</taxon>
    </lineage>
</organism>
<feature type="domain" description="DUF4246" evidence="2">
    <location>
        <begin position="103"/>
        <end position="527"/>
    </location>
</feature>
<dbReference type="PANTHER" id="PTHR33119">
    <property type="entry name" value="IFI3P"/>
    <property type="match status" value="1"/>
</dbReference>
<dbReference type="OrthoDB" id="415532at2759"/>
<protein>
    <submittedName>
        <fullName evidence="4">Uncharacterized protein</fullName>
    </submittedName>
</protein>
<name>A0A9P5NEA0_GYMJU</name>
<evidence type="ECO:0000313" key="5">
    <source>
        <dbReference type="Proteomes" id="UP000724874"/>
    </source>
</evidence>
<gene>
    <name evidence="4" type="ORF">CPB84DRAFT_1788521</name>
</gene>
<dbReference type="InterPro" id="IPR025340">
    <property type="entry name" value="DUF4246"/>
</dbReference>
<evidence type="ECO:0000313" key="4">
    <source>
        <dbReference type="EMBL" id="KAF8885249.1"/>
    </source>
</evidence>
<dbReference type="EMBL" id="JADNYJ010000103">
    <property type="protein sequence ID" value="KAF8885249.1"/>
    <property type="molecule type" value="Genomic_DNA"/>
</dbReference>
<dbReference type="AlphaFoldDB" id="A0A9P5NEA0"/>
<dbReference type="Pfam" id="PF14033">
    <property type="entry name" value="DUF4246"/>
    <property type="match status" value="1"/>
</dbReference>
<dbReference type="InterPro" id="IPR049207">
    <property type="entry name" value="DUF4246_N"/>
</dbReference>
<evidence type="ECO:0000256" key="1">
    <source>
        <dbReference type="SAM" id="Coils"/>
    </source>
</evidence>
<keyword evidence="1" id="KW-0175">Coiled coil</keyword>
<feature type="coiled-coil region" evidence="1">
    <location>
        <begin position="561"/>
        <end position="589"/>
    </location>
</feature>
<keyword evidence="5" id="KW-1185">Reference proteome</keyword>
<accession>A0A9P5NEA0</accession>
<dbReference type="PANTHER" id="PTHR33119:SF1">
    <property type="entry name" value="FE2OG DIOXYGENASE DOMAIN-CONTAINING PROTEIN"/>
    <property type="match status" value="1"/>
</dbReference>
<comment type="caution">
    <text evidence="4">The sequence shown here is derived from an EMBL/GenBank/DDBJ whole genome shotgun (WGS) entry which is preliminary data.</text>
</comment>